<keyword evidence="4" id="KW-1185">Reference proteome</keyword>
<name>A0A0N4ULS5_DRAME</name>
<evidence type="ECO:0000313" key="3">
    <source>
        <dbReference type="Proteomes" id="UP000038040"/>
    </source>
</evidence>
<dbReference type="Proteomes" id="UP000038040">
    <property type="component" value="Unplaced"/>
</dbReference>
<evidence type="ECO:0000313" key="2">
    <source>
        <dbReference type="EMBL" id="VDN52681.1"/>
    </source>
</evidence>
<dbReference type="AlphaFoldDB" id="A0A0N4ULS5"/>
<gene>
    <name evidence="2" type="ORF">DME_LOCUS2654</name>
</gene>
<evidence type="ECO:0000313" key="4">
    <source>
        <dbReference type="Proteomes" id="UP000274756"/>
    </source>
</evidence>
<dbReference type="Proteomes" id="UP000274756">
    <property type="component" value="Unassembled WGS sequence"/>
</dbReference>
<dbReference type="OrthoDB" id="5815739at2759"/>
<reference evidence="2 4" key="2">
    <citation type="submission" date="2018-11" db="EMBL/GenBank/DDBJ databases">
        <authorList>
            <consortium name="Pathogen Informatics"/>
        </authorList>
    </citation>
    <scope>NUCLEOTIDE SEQUENCE [LARGE SCALE GENOMIC DNA]</scope>
</reference>
<dbReference type="WBParaSite" id="DME_0000876301-mRNA-1">
    <property type="protein sequence ID" value="DME_0000876301-mRNA-1"/>
    <property type="gene ID" value="DME_0000876301"/>
</dbReference>
<protein>
    <submittedName>
        <fullName evidence="5">PH domain-containing protein</fullName>
    </submittedName>
</protein>
<evidence type="ECO:0000256" key="1">
    <source>
        <dbReference type="SAM" id="MobiDB-lite"/>
    </source>
</evidence>
<organism evidence="3 5">
    <name type="scientific">Dracunculus medinensis</name>
    <name type="common">Guinea worm</name>
    <dbReference type="NCBI Taxonomy" id="318479"/>
    <lineage>
        <taxon>Eukaryota</taxon>
        <taxon>Metazoa</taxon>
        <taxon>Ecdysozoa</taxon>
        <taxon>Nematoda</taxon>
        <taxon>Chromadorea</taxon>
        <taxon>Rhabditida</taxon>
        <taxon>Spirurina</taxon>
        <taxon>Dracunculoidea</taxon>
        <taxon>Dracunculidae</taxon>
        <taxon>Dracunculus</taxon>
    </lineage>
</organism>
<evidence type="ECO:0000313" key="5">
    <source>
        <dbReference type="WBParaSite" id="DME_0000876301-mRNA-1"/>
    </source>
</evidence>
<feature type="region of interest" description="Disordered" evidence="1">
    <location>
        <begin position="370"/>
        <end position="392"/>
    </location>
</feature>
<proteinExistence type="predicted"/>
<accession>A0A0N4ULS5</accession>
<reference evidence="5" key="1">
    <citation type="submission" date="2017-02" db="UniProtKB">
        <authorList>
            <consortium name="WormBaseParasite"/>
        </authorList>
    </citation>
    <scope>IDENTIFICATION</scope>
</reference>
<sequence length="553" mass="61109">MVRTFDICSCCRRESKNPLEEPYGVISHNGGSAKHQFTSVLFHDFASDLSRNAVSLSQSRSIQSNTKGKIIPLAIALPTSKKRALPELPSSISQTQNDRSTDPIYSVVFSHQKTGIVSVPFSTEAINPTYESIDAESDSQSDPIYSVLETKQKTNRRYDYPVFTSNCAGNDTVYQSASQLYTGGSEDPYSSINSNVGEKNYDLNYGHINENIPAESHSASCHSSRPSTSKNLDHLYTQIKRNPCSTANSNLTNQRFSPSPIALQNSNGSPLATTKASINQKVSREPSYRYITVRESIDIIRQRISQREEELRRILSVSGGSKSAIRDHYYSSIGGDYESVPNPNVEAPERQLLSQIGDIGLMSAKSQQDISFAPKPPTSPIPDRNKKSHILSSDDVCPYSSPFQAETYRYNRRNNTMERIRKLRSNFFNDINCGFTVSNTFHLFSAASGLVRNDMKSNEQELSTQPKKNSKEILVDLQTNKGETSTDLGRIQFSHAMRVEAVLPNAGENIVSKVANASLPSLASLYLSNSGSSQNFCAKTVKRSATLGTLNDI</sequence>
<dbReference type="EMBL" id="UYYG01000072">
    <property type="protein sequence ID" value="VDN52681.1"/>
    <property type="molecule type" value="Genomic_DNA"/>
</dbReference>